<organism evidence="3 4">
    <name type="scientific">Mycena chlorophos</name>
    <name type="common">Agaric fungus</name>
    <name type="synonym">Agaricus chlorophos</name>
    <dbReference type="NCBI Taxonomy" id="658473"/>
    <lineage>
        <taxon>Eukaryota</taxon>
        <taxon>Fungi</taxon>
        <taxon>Dikarya</taxon>
        <taxon>Basidiomycota</taxon>
        <taxon>Agaricomycotina</taxon>
        <taxon>Agaricomycetes</taxon>
        <taxon>Agaricomycetidae</taxon>
        <taxon>Agaricales</taxon>
        <taxon>Marasmiineae</taxon>
        <taxon>Mycenaceae</taxon>
        <taxon>Mycena</taxon>
    </lineage>
</organism>
<feature type="transmembrane region" description="Helical" evidence="2">
    <location>
        <begin position="118"/>
        <end position="139"/>
    </location>
</feature>
<comment type="caution">
    <text evidence="3">The sequence shown here is derived from an EMBL/GenBank/DDBJ whole genome shotgun (WGS) entry which is preliminary data.</text>
</comment>
<feature type="transmembrane region" description="Helical" evidence="2">
    <location>
        <begin position="86"/>
        <end position="106"/>
    </location>
</feature>
<keyword evidence="4" id="KW-1185">Reference proteome</keyword>
<name>A0A8H6W2U8_MYCCL</name>
<feature type="transmembrane region" description="Helical" evidence="2">
    <location>
        <begin position="226"/>
        <end position="247"/>
    </location>
</feature>
<protein>
    <recommendedName>
        <fullName evidence="5">Transmembrane protein</fullName>
    </recommendedName>
</protein>
<feature type="compositionally biased region" description="Polar residues" evidence="1">
    <location>
        <begin position="279"/>
        <end position="290"/>
    </location>
</feature>
<dbReference type="OrthoDB" id="3197626at2759"/>
<gene>
    <name evidence="3" type="ORF">HMN09_00971200</name>
</gene>
<feature type="transmembrane region" description="Helical" evidence="2">
    <location>
        <begin position="159"/>
        <end position="180"/>
    </location>
</feature>
<feature type="region of interest" description="Disordered" evidence="1">
    <location>
        <begin position="261"/>
        <end position="290"/>
    </location>
</feature>
<feature type="transmembrane region" description="Helical" evidence="2">
    <location>
        <begin position="53"/>
        <end position="74"/>
    </location>
</feature>
<evidence type="ECO:0000256" key="2">
    <source>
        <dbReference type="SAM" id="Phobius"/>
    </source>
</evidence>
<keyword evidence="2" id="KW-0472">Membrane</keyword>
<feature type="transmembrane region" description="Helical" evidence="2">
    <location>
        <begin position="201"/>
        <end position="220"/>
    </location>
</feature>
<evidence type="ECO:0000256" key="1">
    <source>
        <dbReference type="SAM" id="MobiDB-lite"/>
    </source>
</evidence>
<accession>A0A8H6W2U8</accession>
<keyword evidence="2" id="KW-1133">Transmembrane helix</keyword>
<keyword evidence="2" id="KW-0812">Transmembrane</keyword>
<evidence type="ECO:0008006" key="5">
    <source>
        <dbReference type="Google" id="ProtNLM"/>
    </source>
</evidence>
<sequence>MPDWSSNAEILKDSTVFIKLQHSLLGIYAWEWFISLDFDWQVLSGQKRFRWPLIFYFANRYLLLGALIGIAIGFDTFTEVQCSSLFTFNQFAGDAALGLASINLSLRTIAIWSQNKYIIGLLVIIILGHWSLILQGVLLKAVWSDELESCVILSTNTTILAATFTYSMGFDLIVFCLNAYKLVISRRRGKSRLTKLIFKDGLVFFFIAFLANLIATIFMFLNLNSIMSVVFNVPAAIATTIVATRAVRRLTNFTTKGPEMYQPSGTTSGAVSGGRSHGITPTSRGGYQGTAQPGVHVQMETFVRAEDEQGSVDYDPEAKTANAF</sequence>
<dbReference type="EMBL" id="JACAZE010000014">
    <property type="protein sequence ID" value="KAF7299658.1"/>
    <property type="molecule type" value="Genomic_DNA"/>
</dbReference>
<dbReference type="Proteomes" id="UP000613580">
    <property type="component" value="Unassembled WGS sequence"/>
</dbReference>
<reference evidence="3" key="1">
    <citation type="submission" date="2020-05" db="EMBL/GenBank/DDBJ databases">
        <title>Mycena genomes resolve the evolution of fungal bioluminescence.</title>
        <authorList>
            <person name="Tsai I.J."/>
        </authorList>
    </citation>
    <scope>NUCLEOTIDE SEQUENCE</scope>
    <source>
        <strain evidence="3">110903Hualien_Pintung</strain>
    </source>
</reference>
<evidence type="ECO:0000313" key="4">
    <source>
        <dbReference type="Proteomes" id="UP000613580"/>
    </source>
</evidence>
<evidence type="ECO:0000313" key="3">
    <source>
        <dbReference type="EMBL" id="KAF7299658.1"/>
    </source>
</evidence>
<dbReference type="AlphaFoldDB" id="A0A8H6W2U8"/>
<proteinExistence type="predicted"/>